<accession>A0ABT3KUW1</accession>
<dbReference type="EMBL" id="QZCW01000002">
    <property type="protein sequence ID" value="MCW5322016.1"/>
    <property type="molecule type" value="Genomic_DNA"/>
</dbReference>
<feature type="binding site" evidence="7">
    <location>
        <begin position="23"/>
        <end position="30"/>
    </location>
    <ligand>
        <name>ATP</name>
        <dbReference type="ChEBI" id="CHEBI:30616"/>
    </ligand>
</feature>
<dbReference type="PANTHER" id="PTHR11070">
    <property type="entry name" value="UVRD / RECB / PCRA DNA HELICASE FAMILY MEMBER"/>
    <property type="match status" value="1"/>
</dbReference>
<dbReference type="RefSeq" id="WP_265282454.1">
    <property type="nucleotide sequence ID" value="NZ_QZCW01000002.1"/>
</dbReference>
<evidence type="ECO:0000256" key="3">
    <source>
        <dbReference type="ARBA" id="ARBA00022806"/>
    </source>
</evidence>
<evidence type="ECO:0000259" key="8">
    <source>
        <dbReference type="PROSITE" id="PS51198"/>
    </source>
</evidence>
<dbReference type="InterPro" id="IPR000212">
    <property type="entry name" value="DNA_helicase_UvrD/REP"/>
</dbReference>
<reference evidence="10" key="1">
    <citation type="submission" date="2023-07" db="EMBL/GenBank/DDBJ databases">
        <title>Verminephrobacter genomes.</title>
        <authorList>
            <person name="Lund M.B."/>
        </authorList>
    </citation>
    <scope>NUCLEOTIDE SEQUENCE [LARGE SCALE GENOMIC DNA]</scope>
    <source>
        <strain evidence="10">AtM5-05</strain>
    </source>
</reference>
<feature type="domain" description="UvrD-like helicase ATP-binding" evidence="8">
    <location>
        <begin position="2"/>
        <end position="283"/>
    </location>
</feature>
<evidence type="ECO:0000256" key="1">
    <source>
        <dbReference type="ARBA" id="ARBA00022741"/>
    </source>
</evidence>
<keyword evidence="2 7" id="KW-0378">Hydrolase</keyword>
<keyword evidence="1 7" id="KW-0547">Nucleotide-binding</keyword>
<dbReference type="SUPFAM" id="SSF52540">
    <property type="entry name" value="P-loop containing nucleoside triphosphate hydrolases"/>
    <property type="match status" value="1"/>
</dbReference>
<keyword evidence="10" id="KW-1185">Reference proteome</keyword>
<keyword evidence="5" id="KW-0238">DNA-binding</keyword>
<dbReference type="PROSITE" id="PS51198">
    <property type="entry name" value="UVRD_HELICASE_ATP_BIND"/>
    <property type="match status" value="1"/>
</dbReference>
<dbReference type="InterPro" id="IPR027417">
    <property type="entry name" value="P-loop_NTPase"/>
</dbReference>
<comment type="caution">
    <text evidence="9">The sequence shown here is derived from an EMBL/GenBank/DDBJ whole genome shotgun (WGS) entry which is preliminary data.</text>
</comment>
<keyword evidence="3 7" id="KW-0347">Helicase</keyword>
<dbReference type="Gene3D" id="1.10.10.160">
    <property type="match status" value="1"/>
</dbReference>
<protein>
    <recommendedName>
        <fullName evidence="6">DNA 3'-5' helicase II</fullName>
    </recommendedName>
</protein>
<dbReference type="InterPro" id="IPR014016">
    <property type="entry name" value="UvrD-like_ATP-bd"/>
</dbReference>
<dbReference type="Proteomes" id="UP001208935">
    <property type="component" value="Unassembled WGS sequence"/>
</dbReference>
<evidence type="ECO:0000256" key="7">
    <source>
        <dbReference type="PROSITE-ProRule" id="PRU00560"/>
    </source>
</evidence>
<evidence type="ECO:0000313" key="10">
    <source>
        <dbReference type="Proteomes" id="UP001208935"/>
    </source>
</evidence>
<dbReference type="PANTHER" id="PTHR11070:SF2">
    <property type="entry name" value="ATP-DEPENDENT DNA HELICASE SRS2"/>
    <property type="match status" value="1"/>
</dbReference>
<evidence type="ECO:0000256" key="5">
    <source>
        <dbReference type="ARBA" id="ARBA00023125"/>
    </source>
</evidence>
<keyword evidence="4 7" id="KW-0067">ATP-binding</keyword>
<dbReference type="InterPro" id="IPR013986">
    <property type="entry name" value="DExx_box_DNA_helicase_dom_sf"/>
</dbReference>
<evidence type="ECO:0000313" key="9">
    <source>
        <dbReference type="EMBL" id="MCW5322016.1"/>
    </source>
</evidence>
<dbReference type="Gene3D" id="3.40.50.300">
    <property type="entry name" value="P-loop containing nucleotide triphosphate hydrolases"/>
    <property type="match status" value="2"/>
</dbReference>
<proteinExistence type="predicted"/>
<organism evidence="9 10">
    <name type="scientific">Verminephrobacter aporrectodeae subsp. tuberculatae</name>
    <dbReference type="NCBI Taxonomy" id="1110392"/>
    <lineage>
        <taxon>Bacteria</taxon>
        <taxon>Pseudomonadati</taxon>
        <taxon>Pseudomonadota</taxon>
        <taxon>Betaproteobacteria</taxon>
        <taxon>Burkholderiales</taxon>
        <taxon>Comamonadaceae</taxon>
        <taxon>Verminephrobacter</taxon>
    </lineage>
</organism>
<evidence type="ECO:0000256" key="6">
    <source>
        <dbReference type="ARBA" id="ARBA00034923"/>
    </source>
</evidence>
<dbReference type="GO" id="GO:0004386">
    <property type="term" value="F:helicase activity"/>
    <property type="evidence" value="ECO:0007669"/>
    <property type="project" value="UniProtKB-KW"/>
</dbReference>
<dbReference type="Pfam" id="PF00580">
    <property type="entry name" value="UvrD-helicase"/>
    <property type="match status" value="1"/>
</dbReference>
<evidence type="ECO:0000256" key="4">
    <source>
        <dbReference type="ARBA" id="ARBA00022840"/>
    </source>
</evidence>
<sequence>MTTLSPEQQAIIDAPLDPLSVVACAGSGKTLTAVRRLIEVRKRLGDHRGRVALLSFSNVAVKTFQSKYQALAQNLPAGIGRDRIEIDTLDGFITSNILRPHAYRTMGTTRTAFLVMGNEPFLKRFTFKVSYSLEEESHPLCITKMHIGLQTEDVCFYYANNNQKVALDTAYALNIVNCLGRNGAYTHNLGRYWCHRVLSEQPAILRALARRYPHILIDESQDINTLHQAILEQLMKAGTKISLIGDPSQGIYEFAGANCDFLTQYEQRPAIKNYALTRNYRSVPSIVELANNLSGRSDTADRAAPETLPGAFFIAYKNENAERERLVAAFGAAVLAAGLKRQCSAILCRGRGDLLNELSGNAPIGQGLVKGFAKAAILRDKLQDYLSAFETIASCVAGLLADPPDNLVAMITRPASYPEARSLRREVWKFTRNQDTGLPSALLAAKSRWHTLLLERSRNFLALLQDRFDLETADNLGRKLAKTKLLDAPLMVGGDLVTAQDARIRVDTVHQVKGESLDAVLYLAARKDVVALLGGVKTEEGRIGYVAVTRARNLLWLGVPANSLEELRPELLSRGFQEHLLSPSHP</sequence>
<gene>
    <name evidence="9" type="ORF">D5039_12920</name>
</gene>
<evidence type="ECO:0000256" key="2">
    <source>
        <dbReference type="ARBA" id="ARBA00022801"/>
    </source>
</evidence>
<name>A0ABT3KUW1_9BURK</name>